<evidence type="ECO:0000313" key="1">
    <source>
        <dbReference type="EMBL" id="OGY44287.1"/>
    </source>
</evidence>
<comment type="caution">
    <text evidence="1">The sequence shown here is derived from an EMBL/GenBank/DDBJ whole genome shotgun (WGS) entry which is preliminary data.</text>
</comment>
<dbReference type="EMBL" id="MHIB01000017">
    <property type="protein sequence ID" value="OGY44287.1"/>
    <property type="molecule type" value="Genomic_DNA"/>
</dbReference>
<reference evidence="1 2" key="1">
    <citation type="journal article" date="2016" name="Nat. Commun.">
        <title>Thousands of microbial genomes shed light on interconnected biogeochemical processes in an aquifer system.</title>
        <authorList>
            <person name="Anantharaman K."/>
            <person name="Brown C.T."/>
            <person name="Hug L.A."/>
            <person name="Sharon I."/>
            <person name="Castelle C.J."/>
            <person name="Probst A.J."/>
            <person name="Thomas B.C."/>
            <person name="Singh A."/>
            <person name="Wilkins M.J."/>
            <person name="Karaoz U."/>
            <person name="Brodie E.L."/>
            <person name="Williams K.H."/>
            <person name="Hubbard S.S."/>
            <person name="Banfield J.F."/>
        </authorList>
    </citation>
    <scope>NUCLEOTIDE SEQUENCE [LARGE SCALE GENOMIC DNA]</scope>
</reference>
<evidence type="ECO:0008006" key="3">
    <source>
        <dbReference type="Google" id="ProtNLM"/>
    </source>
</evidence>
<evidence type="ECO:0000313" key="2">
    <source>
        <dbReference type="Proteomes" id="UP000178930"/>
    </source>
</evidence>
<protein>
    <recommendedName>
        <fullName evidence="3">ArnR1-like winged helix-turn-helix domain-containing protein</fullName>
    </recommendedName>
</protein>
<sequence length="102" mass="11749">MKLSALQKYILKQCLQAKDKIISKKVLHDFYRQSVKPPKSKDIINIITKSVERLIKKELIVGFGEETAQKWFINQVKLTAKGKKVARGLLGVQQKLPFKKNK</sequence>
<accession>A0A1G1XY94</accession>
<dbReference type="STRING" id="1797532.A2729_05880"/>
<organism evidence="1 2">
    <name type="scientific">Candidatus Buchananbacteria bacterium RIFCSPHIGHO2_01_FULL_39_14</name>
    <dbReference type="NCBI Taxonomy" id="1797532"/>
    <lineage>
        <taxon>Bacteria</taxon>
        <taxon>Candidatus Buchananiibacteriota</taxon>
    </lineage>
</organism>
<gene>
    <name evidence="1" type="ORF">A2729_05880</name>
</gene>
<dbReference type="AlphaFoldDB" id="A0A1G1XY94"/>
<dbReference type="Proteomes" id="UP000178930">
    <property type="component" value="Unassembled WGS sequence"/>
</dbReference>
<name>A0A1G1XY94_9BACT</name>
<proteinExistence type="predicted"/>